<evidence type="ECO:0000256" key="5">
    <source>
        <dbReference type="ARBA" id="ARBA00023146"/>
    </source>
</evidence>
<feature type="domain" description="Aminoacyl-transfer RNA synthetases class-II family profile" evidence="9">
    <location>
        <begin position="41"/>
        <end position="322"/>
    </location>
</feature>
<reference evidence="10 11" key="1">
    <citation type="journal article" date="2015" name="Nature">
        <title>rRNA introns, odd ribosomes, and small enigmatic genomes across a large radiation of phyla.</title>
        <authorList>
            <person name="Brown C.T."/>
            <person name="Hug L.A."/>
            <person name="Thomas B.C."/>
            <person name="Sharon I."/>
            <person name="Castelle C.J."/>
            <person name="Singh A."/>
            <person name="Wilkins M.J."/>
            <person name="Williams K.H."/>
            <person name="Banfield J.F."/>
        </authorList>
    </citation>
    <scope>NUCLEOTIDE SEQUENCE [LARGE SCALE GENOMIC DNA]</scope>
</reference>
<dbReference type="PIRSF" id="PIRSF001549">
    <property type="entry name" value="His-tRNA_synth"/>
    <property type="match status" value="1"/>
</dbReference>
<dbReference type="Proteomes" id="UP000034048">
    <property type="component" value="Unassembled WGS sequence"/>
</dbReference>
<dbReference type="SUPFAM" id="SSF52954">
    <property type="entry name" value="Class II aaRS ABD-related"/>
    <property type="match status" value="1"/>
</dbReference>
<dbReference type="Pfam" id="PF13393">
    <property type="entry name" value="tRNA-synt_His"/>
    <property type="match status" value="1"/>
</dbReference>
<dbReference type="GO" id="GO:0005524">
    <property type="term" value="F:ATP binding"/>
    <property type="evidence" value="ECO:0007669"/>
    <property type="project" value="InterPro"/>
</dbReference>
<comment type="catalytic activity">
    <reaction evidence="6">
        <text>tRNA(His) + L-histidine + ATP = L-histidyl-tRNA(His) + AMP + diphosphate + H(+)</text>
        <dbReference type="Rhea" id="RHEA:17313"/>
        <dbReference type="Rhea" id="RHEA-COMP:9665"/>
        <dbReference type="Rhea" id="RHEA-COMP:9689"/>
        <dbReference type="ChEBI" id="CHEBI:15378"/>
        <dbReference type="ChEBI" id="CHEBI:30616"/>
        <dbReference type="ChEBI" id="CHEBI:33019"/>
        <dbReference type="ChEBI" id="CHEBI:57595"/>
        <dbReference type="ChEBI" id="CHEBI:78442"/>
        <dbReference type="ChEBI" id="CHEBI:78527"/>
        <dbReference type="ChEBI" id="CHEBI:456215"/>
        <dbReference type="EC" id="6.1.1.21"/>
    </reaction>
</comment>
<dbReference type="Gene3D" id="3.30.930.10">
    <property type="entry name" value="Bira Bifunctional Protein, Domain 2"/>
    <property type="match status" value="1"/>
</dbReference>
<dbReference type="GO" id="GO:0004821">
    <property type="term" value="F:histidine-tRNA ligase activity"/>
    <property type="evidence" value="ECO:0007669"/>
    <property type="project" value="UniProtKB-UniRule"/>
</dbReference>
<dbReference type="GO" id="GO:0006427">
    <property type="term" value="P:histidyl-tRNA aminoacylation"/>
    <property type="evidence" value="ECO:0007669"/>
    <property type="project" value="UniProtKB-UniRule"/>
</dbReference>
<dbReference type="InterPro" id="IPR006195">
    <property type="entry name" value="aa-tRNA-synth_II"/>
</dbReference>
<dbReference type="GO" id="GO:0005737">
    <property type="term" value="C:cytoplasm"/>
    <property type="evidence" value="ECO:0007669"/>
    <property type="project" value="UniProtKB-UniRule"/>
</dbReference>
<comment type="similarity">
    <text evidence="1">Belongs to the class-II aminoacyl-tRNA synthetase family.</text>
</comment>
<dbReference type="PANTHER" id="PTHR43707">
    <property type="entry name" value="HISTIDYL-TRNA SYNTHETASE"/>
    <property type="match status" value="1"/>
</dbReference>
<evidence type="ECO:0000256" key="4">
    <source>
        <dbReference type="ARBA" id="ARBA00022741"/>
    </source>
</evidence>
<dbReference type="EMBL" id="LBWS01000008">
    <property type="protein sequence ID" value="KKR15169.1"/>
    <property type="molecule type" value="Genomic_DNA"/>
</dbReference>
<dbReference type="InterPro" id="IPR036621">
    <property type="entry name" value="Anticodon-bd_dom_sf"/>
</dbReference>
<organism evidence="10 11">
    <name type="scientific">Candidatus Falkowbacteria bacterium GW2011_GWA2_39_24</name>
    <dbReference type="NCBI Taxonomy" id="1618634"/>
    <lineage>
        <taxon>Bacteria</taxon>
        <taxon>Candidatus Falkowiibacteriota</taxon>
    </lineage>
</organism>
<feature type="binding site" evidence="8">
    <location>
        <position position="294"/>
    </location>
    <ligand>
        <name>L-histidine</name>
        <dbReference type="ChEBI" id="CHEBI:57595"/>
    </ligand>
</feature>
<evidence type="ECO:0000313" key="10">
    <source>
        <dbReference type="EMBL" id="KKR15169.1"/>
    </source>
</evidence>
<dbReference type="EC" id="6.1.1.21" evidence="2 7"/>
<gene>
    <name evidence="10" type="ORF">UT42_C0008G0014</name>
</gene>
<dbReference type="InterPro" id="IPR041715">
    <property type="entry name" value="HisRS-like_core"/>
</dbReference>
<evidence type="ECO:0000256" key="7">
    <source>
        <dbReference type="NCBIfam" id="TIGR00442"/>
    </source>
</evidence>
<keyword evidence="10" id="KW-0436">Ligase</keyword>
<protein>
    <recommendedName>
        <fullName evidence="3 7">Histidine--tRNA ligase</fullName>
        <ecNumber evidence="2 7">6.1.1.21</ecNumber>
    </recommendedName>
</protein>
<feature type="binding site" evidence="8">
    <location>
        <position position="145"/>
    </location>
    <ligand>
        <name>L-histidine</name>
        <dbReference type="ChEBI" id="CHEBI:57595"/>
    </ligand>
</feature>
<dbReference type="PROSITE" id="PS50862">
    <property type="entry name" value="AA_TRNA_LIGASE_II"/>
    <property type="match status" value="1"/>
</dbReference>
<dbReference type="AlphaFoldDB" id="A0A0G0NGB8"/>
<evidence type="ECO:0000313" key="11">
    <source>
        <dbReference type="Proteomes" id="UP000034048"/>
    </source>
</evidence>
<evidence type="ECO:0000256" key="1">
    <source>
        <dbReference type="ARBA" id="ARBA00008226"/>
    </source>
</evidence>
<evidence type="ECO:0000259" key="9">
    <source>
        <dbReference type="PROSITE" id="PS50862"/>
    </source>
</evidence>
<dbReference type="InterPro" id="IPR004154">
    <property type="entry name" value="Anticodon-bd"/>
</dbReference>
<dbReference type="NCBIfam" id="TIGR00442">
    <property type="entry name" value="hisS"/>
    <property type="match status" value="1"/>
</dbReference>
<dbReference type="SUPFAM" id="SSF55681">
    <property type="entry name" value="Class II aaRS and biotin synthetases"/>
    <property type="match status" value="1"/>
</dbReference>
<comment type="caution">
    <text evidence="10">The sequence shown here is derived from an EMBL/GenBank/DDBJ whole genome shotgun (WGS) entry which is preliminary data.</text>
</comment>
<evidence type="ECO:0000256" key="6">
    <source>
        <dbReference type="ARBA" id="ARBA00047639"/>
    </source>
</evidence>
<dbReference type="InterPro" id="IPR004516">
    <property type="entry name" value="HisRS/HisZ"/>
</dbReference>
<dbReference type="Pfam" id="PF03129">
    <property type="entry name" value="HGTP_anticodon"/>
    <property type="match status" value="1"/>
</dbReference>
<dbReference type="PANTHER" id="PTHR43707:SF1">
    <property type="entry name" value="HISTIDINE--TRNA LIGASE, MITOCHONDRIAL-RELATED"/>
    <property type="match status" value="1"/>
</dbReference>
<keyword evidence="5" id="KW-0030">Aminoacyl-tRNA synthetase</keyword>
<dbReference type="InterPro" id="IPR015807">
    <property type="entry name" value="His-tRNA-ligase"/>
</dbReference>
<evidence type="ECO:0000256" key="3">
    <source>
        <dbReference type="ARBA" id="ARBA00017399"/>
    </source>
</evidence>
<name>A0A0G0NGB8_9BACT</name>
<evidence type="ECO:0000256" key="2">
    <source>
        <dbReference type="ARBA" id="ARBA00012815"/>
    </source>
</evidence>
<accession>A0A0G0NGB8</accession>
<keyword evidence="4" id="KW-0547">Nucleotide-binding</keyword>
<evidence type="ECO:0000256" key="8">
    <source>
        <dbReference type="PIRSR" id="PIRSR001549-1"/>
    </source>
</evidence>
<dbReference type="Gene3D" id="3.40.50.800">
    <property type="entry name" value="Anticodon-binding domain"/>
    <property type="match status" value="1"/>
</dbReference>
<sequence>MPKKNTTKKFVHKKASHRSTFKKPLNKIANKPSKIINKLKGMKDIMPEEYKYWDLVTRKAVELAKLYSYKRLDLPFLENTMLYERTCGKNSDLVGKELYSYVTKANERIALRPDTAPGLIRAVLEHSAINPGEIFKSLWLGPVVRYDRSQGGRLRQFNQFSLNVLGNSFGPSADAQLILIGYNFFKELQVDIEVHINSLGCPDCANNYLEVIKDYFKERGKKAKLSAEAKKVLQKNTLQILTVKDEKCQEIIDEIPPIVDHLCDGCRKHLEVVLEYLDSLSIPYYLDTSLIASRGFNCYHNTIFEFVPIIDGVKSVPLGGGGNFSIMADKMGDYNLKACGFGIDLEKTISKIRGKNIALLNGEQADVFIAQISDQAKCKTMLLFEELRRAGFKVRENFIQDSLKLQLEEAEKVKVKYTLILGQKELLDNTIMIRDMESGVQETIDIRKVVNELDKRLNIS</sequence>
<dbReference type="InterPro" id="IPR045864">
    <property type="entry name" value="aa-tRNA-synth_II/BPL/LPL"/>
</dbReference>
<proteinExistence type="inferred from homology"/>
<feature type="binding site" evidence="8">
    <location>
        <position position="159"/>
    </location>
    <ligand>
        <name>L-histidine</name>
        <dbReference type="ChEBI" id="CHEBI:57595"/>
    </ligand>
</feature>